<protein>
    <submittedName>
        <fullName evidence="13">Porin</fullName>
    </submittedName>
</protein>
<keyword evidence="6 11" id="KW-0732">Signal</keyword>
<evidence type="ECO:0000256" key="8">
    <source>
        <dbReference type="ARBA" id="ARBA00023114"/>
    </source>
</evidence>
<dbReference type="PANTHER" id="PTHR34501">
    <property type="entry name" value="PROTEIN YDDL-RELATED"/>
    <property type="match status" value="1"/>
</dbReference>
<reference evidence="13" key="1">
    <citation type="submission" date="2017-10" db="EMBL/GenBank/DDBJ databases">
        <title>Chryseobacterium sp. B5 is a hydrocarbonoclastic and plant growth promoting bacterium.</title>
        <authorList>
            <person name="Thijs S."/>
            <person name="Gkorezis P."/>
            <person name="Van Hamme J."/>
        </authorList>
    </citation>
    <scope>NUCLEOTIDE SEQUENCE</scope>
    <source>
        <strain evidence="13">B5</strain>
    </source>
</reference>
<evidence type="ECO:0000256" key="11">
    <source>
        <dbReference type="SAM" id="SignalP"/>
    </source>
</evidence>
<keyword evidence="4" id="KW-1134">Transmembrane beta strand</keyword>
<dbReference type="CDD" id="cd00342">
    <property type="entry name" value="gram_neg_porins"/>
    <property type="match status" value="1"/>
</dbReference>
<comment type="subcellular location">
    <subcellularLocation>
        <location evidence="1">Cell outer membrane</location>
        <topology evidence="1">Multi-pass membrane protein</topology>
    </subcellularLocation>
</comment>
<evidence type="ECO:0000256" key="4">
    <source>
        <dbReference type="ARBA" id="ARBA00022452"/>
    </source>
</evidence>
<organism evidence="13">
    <name type="scientific">Chryseobacterium sp. B5</name>
    <dbReference type="NCBI Taxonomy" id="2050562"/>
    <lineage>
        <taxon>Bacteria</taxon>
        <taxon>Pseudomonadati</taxon>
        <taxon>Bacteroidota</taxon>
        <taxon>Flavobacteriia</taxon>
        <taxon>Flavobacteriales</taxon>
        <taxon>Weeksellaceae</taxon>
        <taxon>Chryseobacterium group</taxon>
        <taxon>Chryseobacterium</taxon>
    </lineage>
</organism>
<dbReference type="GO" id="GO:0006811">
    <property type="term" value="P:monoatomic ion transport"/>
    <property type="evidence" value="ECO:0007669"/>
    <property type="project" value="UniProtKB-KW"/>
</dbReference>
<keyword evidence="7" id="KW-0406">Ion transport</keyword>
<comment type="caution">
    <text evidence="13">The sequence shown here is derived from an EMBL/GenBank/DDBJ whole genome shotgun (WGS) entry which is preliminary data.</text>
</comment>
<evidence type="ECO:0000313" key="13">
    <source>
        <dbReference type="EMBL" id="PII34299.1"/>
    </source>
</evidence>
<dbReference type="GO" id="GO:0046930">
    <property type="term" value="C:pore complex"/>
    <property type="evidence" value="ECO:0007669"/>
    <property type="project" value="UniProtKB-KW"/>
</dbReference>
<name>A0A2G7T364_9FLAO</name>
<feature type="chain" id="PRO_5013883044" evidence="11">
    <location>
        <begin position="33"/>
        <end position="359"/>
    </location>
</feature>
<keyword evidence="9" id="KW-0472">Membrane</keyword>
<keyword evidence="3" id="KW-0813">Transport</keyword>
<evidence type="ECO:0000256" key="5">
    <source>
        <dbReference type="ARBA" id="ARBA00022692"/>
    </source>
</evidence>
<evidence type="ECO:0000259" key="12">
    <source>
        <dbReference type="Pfam" id="PF13609"/>
    </source>
</evidence>
<evidence type="ECO:0000256" key="9">
    <source>
        <dbReference type="ARBA" id="ARBA00023136"/>
    </source>
</evidence>
<evidence type="ECO:0000256" key="7">
    <source>
        <dbReference type="ARBA" id="ARBA00023065"/>
    </source>
</evidence>
<dbReference type="GO" id="GO:0009279">
    <property type="term" value="C:cell outer membrane"/>
    <property type="evidence" value="ECO:0007669"/>
    <property type="project" value="UniProtKB-SubCell"/>
</dbReference>
<keyword evidence="10" id="KW-0998">Cell outer membrane</keyword>
<feature type="signal peptide" evidence="11">
    <location>
        <begin position="1"/>
        <end position="32"/>
    </location>
</feature>
<proteinExistence type="predicted"/>
<dbReference type="Pfam" id="PF13609">
    <property type="entry name" value="Porin_4"/>
    <property type="match status" value="1"/>
</dbReference>
<dbReference type="AlphaFoldDB" id="A0A2G7T364"/>
<dbReference type="InterPro" id="IPR033900">
    <property type="entry name" value="Gram_neg_porin_domain"/>
</dbReference>
<accession>A0A2G7T364</accession>
<comment type="subunit">
    <text evidence="2">Homotrimer.</text>
</comment>
<feature type="domain" description="Porin" evidence="12">
    <location>
        <begin position="18"/>
        <end position="334"/>
    </location>
</feature>
<dbReference type="EMBL" id="PEKC01000114">
    <property type="protein sequence ID" value="PII34299.1"/>
    <property type="molecule type" value="Genomic_DNA"/>
</dbReference>
<evidence type="ECO:0000256" key="1">
    <source>
        <dbReference type="ARBA" id="ARBA00004571"/>
    </source>
</evidence>
<dbReference type="InterPro" id="IPR050298">
    <property type="entry name" value="Gram-neg_bact_OMP"/>
</dbReference>
<keyword evidence="5" id="KW-0812">Transmembrane</keyword>
<keyword evidence="8" id="KW-0626">Porin</keyword>
<evidence type="ECO:0000256" key="10">
    <source>
        <dbReference type="ARBA" id="ARBA00023237"/>
    </source>
</evidence>
<dbReference type="SUPFAM" id="SSF56935">
    <property type="entry name" value="Porins"/>
    <property type="match status" value="1"/>
</dbReference>
<evidence type="ECO:0000256" key="2">
    <source>
        <dbReference type="ARBA" id="ARBA00011233"/>
    </source>
</evidence>
<dbReference type="PANTHER" id="PTHR34501:SF9">
    <property type="entry name" value="MAJOR OUTER MEMBRANE PROTEIN P.IA"/>
    <property type="match status" value="1"/>
</dbReference>
<dbReference type="GO" id="GO:0015288">
    <property type="term" value="F:porin activity"/>
    <property type="evidence" value="ECO:0007669"/>
    <property type="project" value="UniProtKB-KW"/>
</dbReference>
<dbReference type="InterPro" id="IPR023614">
    <property type="entry name" value="Porin_dom_sf"/>
</dbReference>
<evidence type="ECO:0000256" key="6">
    <source>
        <dbReference type="ARBA" id="ARBA00022729"/>
    </source>
</evidence>
<dbReference type="Gene3D" id="2.40.160.10">
    <property type="entry name" value="Porin"/>
    <property type="match status" value="1"/>
</dbReference>
<evidence type="ECO:0000256" key="3">
    <source>
        <dbReference type="ARBA" id="ARBA00022448"/>
    </source>
</evidence>
<sequence length="359" mass="37707">MPRLHSRTGHAIALAAPALALLHAIAPLPAGAQVTLQGQIDAFAGFSRPLGADKGTGVLTPGGMQTNFWALRGTEDLGSGLKAVFALEAFYRADSGAEGRFANDAFFARSAYVGLSSGWGTLQLGRNTTPYWLATIAFNPYAGSFSFSPAVLHSFGPNGTAAAPLRGDSGWSDSLLYTSPSWGGFTARLQYSFEPPAGTPASQRRDADKYGASLSYAGGAFAAALAYQSVAYPNAATTATATGFDRQSAWLLSGSYDLGMVKLFAQYQRLADTVAGADRRRNSGQFGLSIPAGPGAVLASYGHARTSGAEDARRNTWAVGYDYPLSKRTDIYLNSLHDRITGTGAGSGQTWGLGLRHYF</sequence>
<gene>
    <name evidence="13" type="ORF">CTI11_21920</name>
</gene>